<evidence type="ECO:0000313" key="4">
    <source>
        <dbReference type="Proteomes" id="UP001295684"/>
    </source>
</evidence>
<feature type="compositionally biased region" description="Basic residues" evidence="2">
    <location>
        <begin position="1066"/>
        <end position="1082"/>
    </location>
</feature>
<organism evidence="3 4">
    <name type="scientific">Euplotes crassus</name>
    <dbReference type="NCBI Taxonomy" id="5936"/>
    <lineage>
        <taxon>Eukaryota</taxon>
        <taxon>Sar</taxon>
        <taxon>Alveolata</taxon>
        <taxon>Ciliophora</taxon>
        <taxon>Intramacronucleata</taxon>
        <taxon>Spirotrichea</taxon>
        <taxon>Hypotrichia</taxon>
        <taxon>Euplotida</taxon>
        <taxon>Euplotidae</taxon>
        <taxon>Moneuplotes</taxon>
    </lineage>
</organism>
<feature type="compositionally biased region" description="Basic and acidic residues" evidence="2">
    <location>
        <begin position="1050"/>
        <end position="1065"/>
    </location>
</feature>
<feature type="region of interest" description="Disordered" evidence="2">
    <location>
        <begin position="1144"/>
        <end position="1163"/>
    </location>
</feature>
<accession>A0AAD1UGD9</accession>
<sequence length="1193" mass="136339">MADKGAIPLTNSSWAQKNCSHIFQKYIKDKKTDKFNPNSEIDAIFNDISIQFDLDEYENLLKTAKKASSSNKTLSKAEFEKLLVKWIMMFKSQVVSDLLADSIETVQLKLGTNKNEIKATIKDFNKGASEEISIADLPRFIPELMSTIGVRIVSLSAKQPTSDSCICTDADEKVFYNELKNLASIINLKSITFKTLDDLLLSYFNGPDPKYAFVKVSTYNDDSGLDPFQDLGEENPFAKNKKKNDTADDKNIKETEEDIKKAQSQKDSKKVELLTKIKQYYKMKKAMTAEKERDRMDLMIDGAKKEIAKLDGKKNEPKTISNKTDLKKIDRHKTDNTALKPPIGMNSGFIQTPQKSPKIKNDYDEALIGGEHLMFEKPKQDGYNDSDMNYQDQELIQPYPSSQMELPYQKEYLYPPKGQAYDNNMGAYHKEMSPLNRGNSPYMQSSGPNSSTKVKQNNSYNQSERVQKQKEVERRLEEQTESIEDRRKKAVKEIFDFYTRQHLMIGKKATFEEIQYEMSNMNMGEFLKFCKDFQFPVSKPRCSEIFKKTAKNSKEMFLEHFKESFPRLISMRNKEELEKLEKRLNDVMMLIEKRANKLEANLNPKPKPKSKKNLKNSAMKQINDATSQVSVPLNIQTESNRSMEEIKLKDSKDFNSKIKKSIDKPLCLHKSKGGDPHGIMSEIENKSKSKLKAKKNVGEHDIPNLSSSKRDLGAEKKIKLSQESPLKNSAPKLDPDFINEKISQDREIIALVGEKERIEKQIDAMTKIPEDIEKMTEEALQYLQIDDPSKYKKKIKGFAAPFNMTEKDDRIKKNEKSQKYKFKPQEEKEIIKEKVKQIKQERENAKIKEKQDQEKRYNKNRSAMKNIHEKLMKKKLSNGEIDLEPTQGRNHNPIYNVAKSNSVMKGLSSEQIQSVKKNLAKVAKKLPKKITMGGLTSLNIEDFSGNEPDGFKPTDVINTDSDSDDSILQQYRRNSEKAVQEAYQFSQPNAPHPPQKSRNKNNSQVSKPVHSSLSNPVNPKILNNPRTRRGPAALHSLEAKPQAKPGKRGHTTDHEKGKKNLSTERLRKKLGAGKKKVTKTARKMGNPYSSDVVKGKVRYPAHVNKTARKESKKGSLVLKERGGKPAKNIPPLIGRRHPVNMSADSYTPSLSKAAKLQSKTKRNQEERLKNILKLQDHNMKRGLGVAYKNRIQL</sequence>
<evidence type="ECO:0000256" key="2">
    <source>
        <dbReference type="SAM" id="MobiDB-lite"/>
    </source>
</evidence>
<feature type="compositionally biased region" description="Basic and acidic residues" evidence="2">
    <location>
        <begin position="465"/>
        <end position="482"/>
    </location>
</feature>
<feature type="region of interest" description="Disordered" evidence="2">
    <location>
        <begin position="229"/>
        <end position="250"/>
    </location>
</feature>
<feature type="region of interest" description="Disordered" evidence="2">
    <location>
        <begin position="335"/>
        <end position="357"/>
    </location>
</feature>
<feature type="region of interest" description="Disordered" evidence="2">
    <location>
        <begin position="941"/>
        <end position="1092"/>
    </location>
</feature>
<keyword evidence="4" id="KW-1185">Reference proteome</keyword>
<reference evidence="3" key="1">
    <citation type="submission" date="2023-07" db="EMBL/GenBank/DDBJ databases">
        <authorList>
            <consortium name="AG Swart"/>
            <person name="Singh M."/>
            <person name="Singh A."/>
            <person name="Seah K."/>
            <person name="Emmerich C."/>
        </authorList>
    </citation>
    <scope>NUCLEOTIDE SEQUENCE</scope>
    <source>
        <strain evidence="3">DP1</strain>
    </source>
</reference>
<feature type="compositionally biased region" description="Basic and acidic residues" evidence="2">
    <location>
        <begin position="696"/>
        <end position="720"/>
    </location>
</feature>
<evidence type="ECO:0000313" key="3">
    <source>
        <dbReference type="EMBL" id="CAI2368309.1"/>
    </source>
</evidence>
<proteinExistence type="predicted"/>
<feature type="region of interest" description="Disordered" evidence="2">
    <location>
        <begin position="429"/>
        <end position="482"/>
    </location>
</feature>
<comment type="caution">
    <text evidence="3">The sequence shown here is derived from an EMBL/GenBank/DDBJ whole genome shotgun (WGS) entry which is preliminary data.</text>
</comment>
<feature type="compositionally biased region" description="Polar residues" evidence="2">
    <location>
        <begin position="956"/>
        <end position="972"/>
    </location>
</feature>
<keyword evidence="1" id="KW-0175">Coiled coil</keyword>
<name>A0AAD1UGD9_EUPCR</name>
<protein>
    <submittedName>
        <fullName evidence="3">Uncharacterized protein</fullName>
    </submittedName>
</protein>
<dbReference type="Proteomes" id="UP001295684">
    <property type="component" value="Unassembled WGS sequence"/>
</dbReference>
<dbReference type="AlphaFoldDB" id="A0AAD1UGD9"/>
<feature type="compositionally biased region" description="Polar residues" evidence="2">
    <location>
        <begin position="1000"/>
        <end position="1017"/>
    </location>
</feature>
<feature type="region of interest" description="Disordered" evidence="2">
    <location>
        <begin position="842"/>
        <end position="866"/>
    </location>
</feature>
<feature type="coiled-coil region" evidence="1">
    <location>
        <begin position="574"/>
        <end position="601"/>
    </location>
</feature>
<gene>
    <name evidence="3" type="ORF">ECRASSUSDP1_LOCUS9600</name>
</gene>
<feature type="compositionally biased region" description="Polar residues" evidence="2">
    <location>
        <begin position="436"/>
        <end position="464"/>
    </location>
</feature>
<feature type="region of interest" description="Disordered" evidence="2">
    <location>
        <begin position="689"/>
        <end position="738"/>
    </location>
</feature>
<evidence type="ECO:0000256" key="1">
    <source>
        <dbReference type="SAM" id="Coils"/>
    </source>
</evidence>
<feature type="compositionally biased region" description="Basic and acidic residues" evidence="2">
    <location>
        <begin position="842"/>
        <end position="857"/>
    </location>
</feature>
<dbReference type="EMBL" id="CAMPGE010009442">
    <property type="protein sequence ID" value="CAI2368309.1"/>
    <property type="molecule type" value="Genomic_DNA"/>
</dbReference>